<accession>A0A1Y2DD66</accession>
<sequence>MMDSYMNTPSPSPPSGGRAPHQRHKPQQTSLGSLYDALADMDETQLDYLIQEMNHTAPQNFAVSQAVSAFEAENPTHSLKEARKSMLPPTMERQPSSKSLRGKLRVQTMFRKSSLRHSQQPQPQPQRMSSQANSTKSESDHDGHSASTVQTPPSGPKRTPTYRRIERPDFKLPPGITIGDLLLLLQAEFMISASNSQHLSPSPSSRPEFSLSPSPVTPSSPGRIRRHRSKLDLALEAERSASGAEEIALGMLEPRPLTPACRASSSARDSPVTSMLDMGILSDMPPPAPSMLMEGIFEVLDN</sequence>
<feature type="region of interest" description="Disordered" evidence="1">
    <location>
        <begin position="1"/>
        <end position="32"/>
    </location>
</feature>
<organism evidence="2 3">
    <name type="scientific">Pseudomassariella vexata</name>
    <dbReference type="NCBI Taxonomy" id="1141098"/>
    <lineage>
        <taxon>Eukaryota</taxon>
        <taxon>Fungi</taxon>
        <taxon>Dikarya</taxon>
        <taxon>Ascomycota</taxon>
        <taxon>Pezizomycotina</taxon>
        <taxon>Sordariomycetes</taxon>
        <taxon>Xylariomycetidae</taxon>
        <taxon>Amphisphaeriales</taxon>
        <taxon>Pseudomassariaceae</taxon>
        <taxon>Pseudomassariella</taxon>
    </lineage>
</organism>
<feature type="region of interest" description="Disordered" evidence="1">
    <location>
        <begin position="196"/>
        <end position="225"/>
    </location>
</feature>
<proteinExistence type="predicted"/>
<keyword evidence="3" id="KW-1185">Reference proteome</keyword>
<name>A0A1Y2DD66_9PEZI</name>
<evidence type="ECO:0000256" key="1">
    <source>
        <dbReference type="SAM" id="MobiDB-lite"/>
    </source>
</evidence>
<dbReference type="EMBL" id="MCFJ01000022">
    <property type="protein sequence ID" value="ORY56635.1"/>
    <property type="molecule type" value="Genomic_DNA"/>
</dbReference>
<dbReference type="GeneID" id="63777618"/>
<evidence type="ECO:0000313" key="3">
    <source>
        <dbReference type="Proteomes" id="UP000193689"/>
    </source>
</evidence>
<dbReference type="AlphaFoldDB" id="A0A1Y2DD66"/>
<comment type="caution">
    <text evidence="2">The sequence shown here is derived from an EMBL/GenBank/DDBJ whole genome shotgun (WGS) entry which is preliminary data.</text>
</comment>
<evidence type="ECO:0000313" key="2">
    <source>
        <dbReference type="EMBL" id="ORY56635.1"/>
    </source>
</evidence>
<dbReference type="OrthoDB" id="4588567at2759"/>
<feature type="region of interest" description="Disordered" evidence="1">
    <location>
        <begin position="72"/>
        <end position="171"/>
    </location>
</feature>
<dbReference type="RefSeq" id="XP_040710214.1">
    <property type="nucleotide sequence ID" value="XM_040861406.1"/>
</dbReference>
<feature type="compositionally biased region" description="Low complexity" evidence="1">
    <location>
        <begin position="196"/>
        <end position="221"/>
    </location>
</feature>
<reference evidence="2 3" key="1">
    <citation type="submission" date="2016-07" db="EMBL/GenBank/DDBJ databases">
        <title>Pervasive Adenine N6-methylation of Active Genes in Fungi.</title>
        <authorList>
            <consortium name="DOE Joint Genome Institute"/>
            <person name="Mondo S.J."/>
            <person name="Dannebaum R.O."/>
            <person name="Kuo R.C."/>
            <person name="Labutti K."/>
            <person name="Haridas S."/>
            <person name="Kuo A."/>
            <person name="Salamov A."/>
            <person name="Ahrendt S.R."/>
            <person name="Lipzen A."/>
            <person name="Sullivan W."/>
            <person name="Andreopoulos W.B."/>
            <person name="Clum A."/>
            <person name="Lindquist E."/>
            <person name="Daum C."/>
            <person name="Ramamoorthy G.K."/>
            <person name="Gryganskyi A."/>
            <person name="Culley D."/>
            <person name="Magnuson J.K."/>
            <person name="James T.Y."/>
            <person name="O'Malley M.A."/>
            <person name="Stajich J.E."/>
            <person name="Spatafora J.W."/>
            <person name="Visel A."/>
            <person name="Grigoriev I.V."/>
        </authorList>
    </citation>
    <scope>NUCLEOTIDE SEQUENCE [LARGE SCALE GENOMIC DNA]</scope>
    <source>
        <strain evidence="2 3">CBS 129021</strain>
    </source>
</reference>
<protein>
    <submittedName>
        <fullName evidence="2">Uncharacterized protein</fullName>
    </submittedName>
</protein>
<dbReference type="Proteomes" id="UP000193689">
    <property type="component" value="Unassembled WGS sequence"/>
</dbReference>
<feature type="non-terminal residue" evidence="2">
    <location>
        <position position="302"/>
    </location>
</feature>
<feature type="compositionally biased region" description="Polar residues" evidence="1">
    <location>
        <begin position="127"/>
        <end position="136"/>
    </location>
</feature>
<gene>
    <name evidence="2" type="ORF">BCR38DRAFT_450791</name>
</gene>
<dbReference type="InParanoid" id="A0A1Y2DD66"/>